<accession>A0ABQ4XTF9</accession>
<protein>
    <submittedName>
        <fullName evidence="1">Uncharacterized protein</fullName>
    </submittedName>
</protein>
<reference evidence="1" key="2">
    <citation type="submission" date="2022-01" db="EMBL/GenBank/DDBJ databases">
        <authorList>
            <person name="Yamashiro T."/>
            <person name="Shiraishi A."/>
            <person name="Satake H."/>
            <person name="Nakayama K."/>
        </authorList>
    </citation>
    <scope>NUCLEOTIDE SEQUENCE</scope>
</reference>
<comment type="caution">
    <text evidence="1">The sequence shown here is derived from an EMBL/GenBank/DDBJ whole genome shotgun (WGS) entry which is preliminary data.</text>
</comment>
<dbReference type="Proteomes" id="UP001151760">
    <property type="component" value="Unassembled WGS sequence"/>
</dbReference>
<gene>
    <name evidence="1" type="ORF">Tco_0682578</name>
</gene>
<reference evidence="1" key="1">
    <citation type="journal article" date="2022" name="Int. J. Mol. Sci.">
        <title>Draft Genome of Tanacetum Coccineum: Genomic Comparison of Closely Related Tanacetum-Family Plants.</title>
        <authorList>
            <person name="Yamashiro T."/>
            <person name="Shiraishi A."/>
            <person name="Nakayama K."/>
            <person name="Satake H."/>
        </authorList>
    </citation>
    <scope>NUCLEOTIDE SEQUENCE</scope>
</reference>
<dbReference type="EMBL" id="BQNB010009760">
    <property type="protein sequence ID" value="GJS68013.1"/>
    <property type="molecule type" value="Genomic_DNA"/>
</dbReference>
<organism evidence="1 2">
    <name type="scientific">Tanacetum coccineum</name>
    <dbReference type="NCBI Taxonomy" id="301880"/>
    <lineage>
        <taxon>Eukaryota</taxon>
        <taxon>Viridiplantae</taxon>
        <taxon>Streptophyta</taxon>
        <taxon>Embryophyta</taxon>
        <taxon>Tracheophyta</taxon>
        <taxon>Spermatophyta</taxon>
        <taxon>Magnoliopsida</taxon>
        <taxon>eudicotyledons</taxon>
        <taxon>Gunneridae</taxon>
        <taxon>Pentapetalae</taxon>
        <taxon>asterids</taxon>
        <taxon>campanulids</taxon>
        <taxon>Asterales</taxon>
        <taxon>Asteraceae</taxon>
        <taxon>Asteroideae</taxon>
        <taxon>Anthemideae</taxon>
        <taxon>Anthemidinae</taxon>
        <taxon>Tanacetum</taxon>
    </lineage>
</organism>
<keyword evidence="2" id="KW-1185">Reference proteome</keyword>
<evidence type="ECO:0000313" key="2">
    <source>
        <dbReference type="Proteomes" id="UP001151760"/>
    </source>
</evidence>
<proteinExistence type="predicted"/>
<evidence type="ECO:0000313" key="1">
    <source>
        <dbReference type="EMBL" id="GJS68013.1"/>
    </source>
</evidence>
<name>A0ABQ4XTF9_9ASTR</name>
<sequence length="163" mass="18501">MDVKTAFLKWRDMNEVVYVSHQKDFVESRAAIACVPSHESSAMGTKQAPLCVYDKLFSVLINSDLQKAWSNSTTHQEKQQTSSTGMSLTHRSNFCSLISWTSAVSGIQKAEKYCHLHCKEADTSLFPILCSILWIRSQTTRLMDLRSTKFRCIVTSKCYCSML</sequence>